<reference evidence="2 3" key="1">
    <citation type="submission" date="2018-07" db="EMBL/GenBank/DDBJ databases">
        <title>Genome sequencing of Moraxellaceae gen. HYN0046.</title>
        <authorList>
            <person name="Kim M."/>
            <person name="Yi H."/>
        </authorList>
    </citation>
    <scope>NUCLEOTIDE SEQUENCE [LARGE SCALE GENOMIC DNA]</scope>
    <source>
        <strain evidence="2 3">HYN0046</strain>
    </source>
</reference>
<dbReference type="Proteomes" id="UP000253940">
    <property type="component" value="Chromosome"/>
</dbReference>
<gene>
    <name evidence="2" type="ORF">HYN46_01615</name>
</gene>
<dbReference type="OrthoDB" id="6712280at2"/>
<keyword evidence="1" id="KW-0472">Membrane</keyword>
<name>A0A345P342_9GAMM</name>
<dbReference type="EMBL" id="CP031222">
    <property type="protein sequence ID" value="AXI01701.1"/>
    <property type="molecule type" value="Genomic_DNA"/>
</dbReference>
<protein>
    <recommendedName>
        <fullName evidence="4">DUF2946 domain-containing protein</fullName>
    </recommendedName>
</protein>
<accession>A0A345P342</accession>
<evidence type="ECO:0000313" key="3">
    <source>
        <dbReference type="Proteomes" id="UP000253940"/>
    </source>
</evidence>
<evidence type="ECO:0008006" key="4">
    <source>
        <dbReference type="Google" id="ProtNLM"/>
    </source>
</evidence>
<proteinExistence type="predicted"/>
<keyword evidence="1" id="KW-0812">Transmembrane</keyword>
<keyword evidence="3" id="KW-1185">Reference proteome</keyword>
<feature type="transmembrane region" description="Helical" evidence="1">
    <location>
        <begin position="54"/>
        <end position="71"/>
    </location>
</feature>
<dbReference type="KEGG" id="mbah:HYN46_01615"/>
<evidence type="ECO:0000313" key="2">
    <source>
        <dbReference type="EMBL" id="AXI01701.1"/>
    </source>
</evidence>
<keyword evidence="1" id="KW-1133">Transmembrane helix</keyword>
<organism evidence="2 3">
    <name type="scientific">Aquirhabdus parva</name>
    <dbReference type="NCBI Taxonomy" id="2283318"/>
    <lineage>
        <taxon>Bacteria</taxon>
        <taxon>Pseudomonadati</taxon>
        <taxon>Pseudomonadota</taxon>
        <taxon>Gammaproteobacteria</taxon>
        <taxon>Moraxellales</taxon>
        <taxon>Moraxellaceae</taxon>
        <taxon>Aquirhabdus</taxon>
    </lineage>
</organism>
<dbReference type="AlphaFoldDB" id="A0A345P342"/>
<evidence type="ECO:0000256" key="1">
    <source>
        <dbReference type="SAM" id="Phobius"/>
    </source>
</evidence>
<sequence>MSMTAMPESIVKPAPMMDSSMLHHHDARVHEVMELAAKIMKSCPLCSHGLDGGLLPTLAIVLVLLMLFLTSPKSVVQSVYRTFHSKSVVFFRPQPHAPPVYS</sequence>